<dbReference type="Gene3D" id="3.40.50.300">
    <property type="entry name" value="P-loop containing nucleotide triphosphate hydrolases"/>
    <property type="match status" value="2"/>
</dbReference>
<name>A0A2S6NFW6_9HYPH</name>
<dbReference type="InterPro" id="IPR038257">
    <property type="entry name" value="CRISPR-assoc_Cas3_HD_sf"/>
</dbReference>
<dbReference type="CDD" id="cd09641">
    <property type="entry name" value="Cas3''_I"/>
    <property type="match status" value="1"/>
</dbReference>
<dbReference type="NCBIfam" id="TIGR01596">
    <property type="entry name" value="cas3_HD"/>
    <property type="match status" value="1"/>
</dbReference>
<dbReference type="NCBIfam" id="TIGR01587">
    <property type="entry name" value="cas3_core"/>
    <property type="match status" value="1"/>
</dbReference>
<dbReference type="GO" id="GO:0003723">
    <property type="term" value="F:RNA binding"/>
    <property type="evidence" value="ECO:0007669"/>
    <property type="project" value="TreeGrafter"/>
</dbReference>
<keyword evidence="5" id="KW-0547">Nucleotide-binding</keyword>
<keyword evidence="8" id="KW-0067">ATP-binding</keyword>
<dbReference type="PANTHER" id="PTHR47963:SF9">
    <property type="entry name" value="CRISPR-ASSOCIATED ENDONUCLEASE_HELICASE CAS3"/>
    <property type="match status" value="1"/>
</dbReference>
<dbReference type="InterPro" id="IPR054712">
    <property type="entry name" value="Cas3-like_dom"/>
</dbReference>
<keyword evidence="4" id="KW-0479">Metal-binding</keyword>
<evidence type="ECO:0008006" key="14">
    <source>
        <dbReference type="Google" id="ProtNLM"/>
    </source>
</evidence>
<dbReference type="PROSITE" id="PS51643">
    <property type="entry name" value="HD_CAS3"/>
    <property type="match status" value="1"/>
</dbReference>
<dbReference type="InterPro" id="IPR006474">
    <property type="entry name" value="Helicase_Cas3_CRISPR-ass_core"/>
</dbReference>
<dbReference type="InterPro" id="IPR014001">
    <property type="entry name" value="Helicase_ATP-bd"/>
</dbReference>
<dbReference type="GO" id="GO:0046872">
    <property type="term" value="F:metal ion binding"/>
    <property type="evidence" value="ECO:0007669"/>
    <property type="project" value="UniProtKB-KW"/>
</dbReference>
<keyword evidence="13" id="KW-1185">Reference proteome</keyword>
<evidence type="ECO:0000256" key="7">
    <source>
        <dbReference type="ARBA" id="ARBA00022806"/>
    </source>
</evidence>
<dbReference type="GO" id="GO:0005524">
    <property type="term" value="F:ATP binding"/>
    <property type="evidence" value="ECO:0007669"/>
    <property type="project" value="UniProtKB-KW"/>
</dbReference>
<gene>
    <name evidence="12" type="ORF">CCR94_01225</name>
</gene>
<keyword evidence="7" id="KW-0347">Helicase</keyword>
<dbReference type="InterPro" id="IPR050547">
    <property type="entry name" value="DEAD_box_RNA_helicases"/>
</dbReference>
<evidence type="ECO:0000256" key="4">
    <source>
        <dbReference type="ARBA" id="ARBA00022723"/>
    </source>
</evidence>
<feature type="domain" description="HD Cas3-type" evidence="11">
    <location>
        <begin position="20"/>
        <end position="203"/>
    </location>
</feature>
<evidence type="ECO:0000256" key="5">
    <source>
        <dbReference type="ARBA" id="ARBA00022741"/>
    </source>
</evidence>
<evidence type="ECO:0000256" key="2">
    <source>
        <dbReference type="ARBA" id="ARBA00009046"/>
    </source>
</evidence>
<comment type="caution">
    <text evidence="12">The sequence shown here is derived from an EMBL/GenBank/DDBJ whole genome shotgun (WGS) entry which is preliminary data.</text>
</comment>
<protein>
    <recommendedName>
        <fullName evidence="14">CRISPR-associated helicase/endonuclease Cas3</fullName>
    </recommendedName>
</protein>
<evidence type="ECO:0000259" key="10">
    <source>
        <dbReference type="PROSITE" id="PS51192"/>
    </source>
</evidence>
<evidence type="ECO:0000313" key="12">
    <source>
        <dbReference type="EMBL" id="PPQ33506.1"/>
    </source>
</evidence>
<dbReference type="OrthoDB" id="9810236at2"/>
<reference evidence="12 13" key="1">
    <citation type="journal article" date="2018" name="Arch. Microbiol.">
        <title>New insights into the metabolic potential of the phototrophic purple bacterium Rhodopila globiformis DSM 161(T) from its draft genome sequence and evidence for a vanadium-dependent nitrogenase.</title>
        <authorList>
            <person name="Imhoff J.F."/>
            <person name="Rahn T."/>
            <person name="Kunzel S."/>
            <person name="Neulinger S.C."/>
        </authorList>
    </citation>
    <scope>NUCLEOTIDE SEQUENCE [LARGE SCALE GENOMIC DNA]</scope>
    <source>
        <strain evidence="12 13">DSM 16996</strain>
    </source>
</reference>
<dbReference type="SUPFAM" id="SSF52540">
    <property type="entry name" value="P-loop containing nucleoside triphosphate hydrolases"/>
    <property type="match status" value="1"/>
</dbReference>
<dbReference type="GO" id="GO:0051607">
    <property type="term" value="P:defense response to virus"/>
    <property type="evidence" value="ECO:0007669"/>
    <property type="project" value="UniProtKB-KW"/>
</dbReference>
<dbReference type="GO" id="GO:0004518">
    <property type="term" value="F:nuclease activity"/>
    <property type="evidence" value="ECO:0007669"/>
    <property type="project" value="UniProtKB-KW"/>
</dbReference>
<dbReference type="PANTHER" id="PTHR47963">
    <property type="entry name" value="DEAD-BOX ATP-DEPENDENT RNA HELICASE 47, MITOCHONDRIAL"/>
    <property type="match status" value="1"/>
</dbReference>
<organism evidence="12 13">
    <name type="scientific">Rhodoblastus sphagnicola</name>
    <dbReference type="NCBI Taxonomy" id="333368"/>
    <lineage>
        <taxon>Bacteria</taxon>
        <taxon>Pseudomonadati</taxon>
        <taxon>Pseudomonadota</taxon>
        <taxon>Alphaproteobacteria</taxon>
        <taxon>Hyphomicrobiales</taxon>
        <taxon>Rhodoblastaceae</taxon>
        <taxon>Rhodoblastus</taxon>
    </lineage>
</organism>
<dbReference type="Pfam" id="PF18019">
    <property type="entry name" value="Cas3_HD"/>
    <property type="match status" value="1"/>
</dbReference>
<evidence type="ECO:0000313" key="13">
    <source>
        <dbReference type="Proteomes" id="UP000239089"/>
    </source>
</evidence>
<evidence type="ECO:0000256" key="8">
    <source>
        <dbReference type="ARBA" id="ARBA00022840"/>
    </source>
</evidence>
<dbReference type="InterPro" id="IPR027417">
    <property type="entry name" value="P-loop_NTPase"/>
</dbReference>
<dbReference type="GO" id="GO:0016787">
    <property type="term" value="F:hydrolase activity"/>
    <property type="evidence" value="ECO:0007669"/>
    <property type="project" value="UniProtKB-KW"/>
</dbReference>
<dbReference type="AlphaFoldDB" id="A0A2S6NFW6"/>
<comment type="similarity">
    <text evidence="1">In the N-terminal section; belongs to the CRISPR-associated nuclease Cas3-HD family.</text>
</comment>
<sequence>MLCPVPKGSNWAKLSPRDAETKFWHPLADHCMDVAACAEALLSRPMIRLRLAALAGEQEFLDIWGARLAALAFLHDFGKANRDFQSLKGGHIAEAAFVASNAKLRQAAGLNLLESWLPGDIQALLAVALAHHGAPPDFDRLPQCDRAWSKDESRDPVGDVRALVNVAQNVWPEAFVMGGAPLPEANSPFWHGYLGLLQLADWLGSDEAPDAFPFSTKEDGSRLAFARRRATDLIDRIGFNSTPQHKALPDYLEFSRISAHPPSEIQLAAADAPGPVVVLEAETGAGKTEAALWRFARLFAEGKVDSLYFALPTRVAASQIHGRVQEAAKRLFGSEAPEVLRALPGDVRMDDASGRRLPGFAMQWNDDPDEAIRRSRWAAEQPKRFLAATIAVGTIDQALLGAVCLKHAQMRGFCLSRSLLVVDEVHASDAYMEKLLVVLLEQHARFGGEALLLSATLGAAARARLILGARRAREAIPAPTEAAALAYPSLAWRENGELRLVGKASRGRVKDVSIEPLKIIADPGAIAQRALAAAESGARVLVVRNTVRDAVATARVLEAVAPDHPALFRLDQIVTLHHGRFARGDRWRLDAEVEQRIGKTAEARPLVLVGTQTLEQSLDIDADLLITDLAPMDVLLQRVGRLHRHDRRRPPGFEAARALVLTPEDFEPVLRARDFRGPHGLGGVYENLLALAATREAIGCGAHWTIPQMNRALVEAATHPVALEELEARLSLTDARWSRASMNHAGGTLARNAAAQMASIDWHTPVIDFRLADEKIGTRLGLGDTEIEFETPQLGPFLNSEAISRLLIPSHLMRGGSMEAKAVDIAACDDGFTFSLQETVFRYSRFGLEKL</sequence>
<feature type="domain" description="Helicase ATP-binding" evidence="10">
    <location>
        <begin position="268"/>
        <end position="475"/>
    </location>
</feature>
<dbReference type="PROSITE" id="PS51192">
    <property type="entry name" value="HELICASE_ATP_BIND_1"/>
    <property type="match status" value="1"/>
</dbReference>
<keyword evidence="9" id="KW-0051">Antiviral defense</keyword>
<dbReference type="Proteomes" id="UP000239089">
    <property type="component" value="Unassembled WGS sequence"/>
</dbReference>
<proteinExistence type="inferred from homology"/>
<dbReference type="Pfam" id="PF22590">
    <property type="entry name" value="Cas3-like_C_2"/>
    <property type="match status" value="1"/>
</dbReference>
<dbReference type="GO" id="GO:0003724">
    <property type="term" value="F:RNA helicase activity"/>
    <property type="evidence" value="ECO:0007669"/>
    <property type="project" value="TreeGrafter"/>
</dbReference>
<evidence type="ECO:0000256" key="9">
    <source>
        <dbReference type="ARBA" id="ARBA00023118"/>
    </source>
</evidence>
<evidence type="ECO:0000259" key="11">
    <source>
        <dbReference type="PROSITE" id="PS51643"/>
    </source>
</evidence>
<accession>A0A2S6NFW6</accession>
<dbReference type="RefSeq" id="WP_104506070.1">
    <property type="nucleotide sequence ID" value="NZ_JACIGC010000014.1"/>
</dbReference>
<keyword evidence="3" id="KW-0540">Nuclease</keyword>
<evidence type="ECO:0000256" key="6">
    <source>
        <dbReference type="ARBA" id="ARBA00022801"/>
    </source>
</evidence>
<evidence type="ECO:0000256" key="3">
    <source>
        <dbReference type="ARBA" id="ARBA00022722"/>
    </source>
</evidence>
<dbReference type="InterPro" id="IPR006483">
    <property type="entry name" value="CRISPR-assoc_Cas3_HD"/>
</dbReference>
<keyword evidence="6" id="KW-0378">Hydrolase</keyword>
<comment type="similarity">
    <text evidence="2">In the central section; belongs to the CRISPR-associated helicase Cas3 family.</text>
</comment>
<dbReference type="SMART" id="SM00487">
    <property type="entry name" value="DEXDc"/>
    <property type="match status" value="1"/>
</dbReference>
<evidence type="ECO:0000256" key="1">
    <source>
        <dbReference type="ARBA" id="ARBA00006847"/>
    </source>
</evidence>
<dbReference type="Gene3D" id="1.10.3210.30">
    <property type="match status" value="1"/>
</dbReference>
<dbReference type="EMBL" id="NHSJ01000018">
    <property type="protein sequence ID" value="PPQ33506.1"/>
    <property type="molecule type" value="Genomic_DNA"/>
</dbReference>